<gene>
    <name evidence="2" type="ORF">DHA2_153395</name>
</gene>
<evidence type="ECO:0000313" key="3">
    <source>
        <dbReference type="Proteomes" id="UP000018320"/>
    </source>
</evidence>
<dbReference type="Proteomes" id="UP000018320">
    <property type="component" value="Unassembled WGS sequence"/>
</dbReference>
<comment type="caution">
    <text evidence="2">The sequence shown here is derived from an EMBL/GenBank/DDBJ whole genome shotgun (WGS) entry which is preliminary data.</text>
</comment>
<dbReference type="VEuPathDB" id="GiardiaDB:DHA2_153395"/>
<dbReference type="EMBL" id="AHGT01000043">
    <property type="protein sequence ID" value="ESU36600.1"/>
    <property type="molecule type" value="Genomic_DNA"/>
</dbReference>
<proteinExistence type="predicted"/>
<organism evidence="2 3">
    <name type="scientific">Giardia intestinalis</name>
    <name type="common">Giardia lamblia</name>
    <dbReference type="NCBI Taxonomy" id="5741"/>
    <lineage>
        <taxon>Eukaryota</taxon>
        <taxon>Metamonada</taxon>
        <taxon>Diplomonadida</taxon>
        <taxon>Hexamitidae</taxon>
        <taxon>Giardiinae</taxon>
        <taxon>Giardia</taxon>
    </lineage>
</organism>
<evidence type="ECO:0000313" key="2">
    <source>
        <dbReference type="EMBL" id="ESU36600.1"/>
    </source>
</evidence>
<evidence type="ECO:0000256" key="1">
    <source>
        <dbReference type="SAM" id="MobiDB-lite"/>
    </source>
</evidence>
<protein>
    <submittedName>
        <fullName evidence="2">Uncharacterized protein</fullName>
    </submittedName>
</protein>
<feature type="compositionally biased region" description="Polar residues" evidence="1">
    <location>
        <begin position="442"/>
        <end position="463"/>
    </location>
</feature>
<dbReference type="VEuPathDB" id="GiardiaDB:QR46_1999"/>
<dbReference type="InterPro" id="IPR036770">
    <property type="entry name" value="Ankyrin_rpt-contain_sf"/>
</dbReference>
<name>V6TI35_GIAIN</name>
<sequence length="2835" mass="318144">MMKPRSSRSDVHPKKDLVYPNPFWPPTGACCLQSPFSLDYQDAMLLLFRALERAVNLPILRIDDMAACYTVAFQRLSLLSLDHDKLNISFTDPDSDADLRMKKSASDAISSEGPISFSNAIPLRRSTLQALTSNPLDLLNLATQFYDFLKFQTRLHSEILALIYCIHRIQTWSNSSSAQESTASFRKRSHEYFSSYLSTSLQNINTMIRDCPLLVDAYLSKMVCISLLRCLEPQIDTGHKDMLKELLGVANSGIENGSVLLALYDQVEYYSTTEFTGVYSESYLMYLTNTMKSLTHGLLLGWHTLRAYRVNLLRQLGRFDDACTEARELIKLTITTMQGEKHLSASLCTCVSDTLTLEPLDPIMFVAQQTNFVPVHSKGYNGFIQLPPPFQLELDNSLSSFSSQNAMGNATTIKFPSLRDIYMSSPIGTSLPPEPESSNSNDPVNTSINVPINVDQSASFTDKMSSRQKTNAQAANTKAKDLSHKGRSLSDTSNMGCPIHSASSKHLDYRLIYLLAVLEAGYDDEAFEYLMSGVFRSRLFSRLKANLDYGTIYTTPKKSDYIRFEVQNDEKYHYHTTATSVNPSPVYCPTYYRHYSEGLNHKCVDDYFANGPQPVCKDCTKRTSHGARPHFVVRNDGAYNQYTMHSFLARHNKLLTNILYQRAYKHINHMFTSKHGTIHNRKPLSKLSLGRLKPSTNFVHNLRMSFDPKLLTIINCYFSSQIRGPLSRILFYGPYYQFRCTSDKPYTSFEDIQDVIDIISSSSHHAEQLQAQAIWFNYHAHNNQVGATTPVSYSIIDSPASIFLCTSETKATNSLLRTTPLTTTVTTYTLLFLLLKRRATWANKLAQSIFAERMLGCNCARSSMLFKRSMNVMDLAMAWPKKCLHLKIMPSMLLTDLGVRPAIPSTKLLQLAFSTNPYVVEYLLAKAVLPSKVALYGLTLLFDASACEDPDCLLVAQYPNEDLQLSTYRHAVRAWQDRYCRSSEEKQGTYTIDPKAASCTETRDKDMRKTASRLRLSERRRALFQLVQDQRKLEAAIYASEFGGLWGSNALYLQIHALAEKLATEDGIMAGIPFSFYIRSLRIITLGACDECGNSFLNGKGVQLSSHGYLHIASLDFLLQAYVQYLQFEAASTLRSLAIHTSITAKSYPADIIDTTDPLDTKDIKDTSTSLREAFFKRWRLIWRATLLQFKGYPPYLSLRSAQAMKELFYNMIFTHRNISTPDKPGMLSYVNPLLCLLNTNSQFLDIMTLASTAANDKNGLLSLLQGYLVAFMSGNQKELFSVSAIESQPTNVYFDMPIFAVFFSLTIISILEFKPSFAPGSLLSEFTRLTTFSPITDATTSAGLLFYSANDLSHHYISPMSKTKKHISLTLLNCMALGMLSRKEDASNAQIIGNNATSSSAATFIANRDAYKALQGSTCDTLDKWLSTKVLATSKISSLLFQSGSNTQHDVRGKRKPARYMKSLSYQHKRSPPPSRALEPHHSQNIDDILLSSFYIDDENRLYRSFLRNPGLSLRLSRLQRTQYFGLATLNTILEMEDIIERMFVTVNYSVSDLILIYFMAHSFDHTSRKANLSYIYDSDAVLNYRCPISSFGTANMPPIYYLVETGQDEVFMLLMERVISALSYRNHLSTLEENSTSTASDCPVLPEEFCGYSFSLAEDMVLKVDHEDSDVMLEADSNSPLLTYLAARRKARLGPSSDLDLDAFVTPSTLSFGGTHKIAIYEAQAKILNIPLSRAEIDALYTAKTLSKQEIEICLNPLWVNIVGSTKLLRSSIDSLVHCCYKGETLLHAASKRDHLHIIELILLIFPVDCYDLLRSFYAALLNHSSGALRLFLPSPLHPSLEGVRDIAADIKEGISTISTETPECKYLLKHSIAAASALSDMSNILLNSFSYDVNPLLKLSSGESPFSPLANHEQLADKLQEFQQLVSSSQYYSFLAWAHLVRTLRPFCSGTTGGVSCLHCHHAKSSPCKKSNLLKYLSFAKTHSATSEKTEKRHQLSTMQKLLAQQCYFSGHSLHGCIDLLLSANIDIRICAMQNMELYNMLSTFNRAFVMEQLPIKTSEQRTEISYPDPIVLLKYLSYVYQVFGTRGLPSSNNNLNSIVFDRFCTPMSTPLIMAAQYGSPVCHILCAITNSLTKSTTAERVLSNPSTLGAYVNHRDAYGLTALHHATILFIRAFVSIIKHSLSPIISLGLSLTASFPAIHKPETVIFDHEFACSILALSRANVKALMLAGADPGIPDATGVRCCDRLIAMLLEMNMILFPPGYVIERFHKDQPTDILMHLILWSEKHHKPSRSDATLNPDSSLTVRVPILIEAKHVNWREELVKLQLRQLQRSGHLTKDVLSTDRTFPPLALDLRVQINVEVHPKISSVSSAMQVIIQSNCTRVISELSIVLSIFLGLPEYQDRNQAFSNDTITTSTTTFIPTPAEIVPLPFCSVSAEGIQHYLELWSSVPVLEITKQPPLSSPMPSMPMQELLLWAYSLYSVYGLRECRFIDEFHSKWATTGNAFIPWDTQVYSSDASAEETVTCSPATIPAVDQLPPLLHSLSLESAIGRLALGDSRVVYTRKYNLKFYNNQSNCQYFSVHRFRNQVWRRILGNLRAKPSICNESVHIQHIDLDKTGSAIVDTITMSMSHTLLQSSLLDFPNQMLSTADIFTLLKESLVICFHEEEACIESEGRNSLCATVTYRDVLSLSSSADDSVLLDLRTIFRRARVLSILADNICPRSTLLFCSPDDLCFPSAWMLSQCFTGPKVFLESLYSSNCSDDLAEGIDELYAPKIPLLDAMIDRTLQSTKIGSTLFDGRVTEEAEPVDKRTVLFTPNRLGFARLQNKHI</sequence>
<reference evidence="3" key="1">
    <citation type="submission" date="2012-02" db="EMBL/GenBank/DDBJ databases">
        <title>Genome sequencing of Giardia lamblia Genotypes A2 and B isolates (DH and GS) and comparative analysis with the genomes of Genotypes A1 and E (WB and Pig).</title>
        <authorList>
            <person name="Adam R."/>
            <person name="Dahlstrom E."/>
            <person name="Martens C."/>
            <person name="Bruno D."/>
            <person name="Barbian K."/>
            <person name="Porcella S.F."/>
            <person name="Nash T."/>
        </authorList>
    </citation>
    <scope>NUCLEOTIDE SEQUENCE</scope>
    <source>
        <strain evidence="3">DH</strain>
    </source>
</reference>
<dbReference type="SUPFAM" id="SSF48403">
    <property type="entry name" value="Ankyrin repeat"/>
    <property type="match status" value="1"/>
</dbReference>
<feature type="region of interest" description="Disordered" evidence="1">
    <location>
        <begin position="426"/>
        <end position="495"/>
    </location>
</feature>
<reference evidence="2 3" key="2">
    <citation type="journal article" date="2013" name="Genome Biol. Evol.">
        <title>Genome sequencing of Giardia lamblia genotypes A2 and B isolates (DH and GS) and comparative analysis with the genomes of genotypes A1 and E (WB and Pig).</title>
        <authorList>
            <person name="Adam R.D."/>
            <person name="Dahlstrom E.W."/>
            <person name="Martens C.A."/>
            <person name="Bruno D.P."/>
            <person name="Barbian K.D."/>
            <person name="Ricklefs S.M."/>
            <person name="Hernandez M.M."/>
            <person name="Narla N.P."/>
            <person name="Patel R.B."/>
            <person name="Porcella S.F."/>
            <person name="Nash T.E."/>
        </authorList>
    </citation>
    <scope>NUCLEOTIDE SEQUENCE [LARGE SCALE GENOMIC DNA]</scope>
    <source>
        <strain evidence="2 3">DH</strain>
    </source>
</reference>
<dbReference type="VEuPathDB" id="GiardiaDB:QR46_1998"/>
<feature type="compositionally biased region" description="Low complexity" evidence="1">
    <location>
        <begin position="468"/>
        <end position="477"/>
    </location>
</feature>
<accession>V6TI35</accession>
<dbReference type="VEuPathDB" id="GiardiaDB:GL50803_0041304"/>
<dbReference type="VEuPathDB" id="GiardiaDB:GL50581_565"/>